<protein>
    <submittedName>
        <fullName evidence="2">Uncharacterized protein</fullName>
    </submittedName>
</protein>
<reference evidence="2 3" key="1">
    <citation type="submission" date="2023-07" db="EMBL/GenBank/DDBJ databases">
        <authorList>
            <person name="Kim M.K."/>
        </authorList>
    </citation>
    <scope>NUCLEOTIDE SEQUENCE [LARGE SCALE GENOMIC DNA]</scope>
    <source>
        <strain evidence="2 3">KR1UV-12</strain>
    </source>
</reference>
<feature type="transmembrane region" description="Helical" evidence="1">
    <location>
        <begin position="38"/>
        <end position="59"/>
    </location>
</feature>
<name>A0ABT9EL77_9SPHN</name>
<comment type="caution">
    <text evidence="2">The sequence shown here is derived from an EMBL/GenBank/DDBJ whole genome shotgun (WGS) entry which is preliminary data.</text>
</comment>
<keyword evidence="1" id="KW-1133">Transmembrane helix</keyword>
<accession>A0ABT9EL77</accession>
<organism evidence="2 3">
    <name type="scientific">Sphingomonas aurea</name>
    <dbReference type="NCBI Taxonomy" id="3063994"/>
    <lineage>
        <taxon>Bacteria</taxon>
        <taxon>Pseudomonadati</taxon>
        <taxon>Pseudomonadota</taxon>
        <taxon>Alphaproteobacteria</taxon>
        <taxon>Sphingomonadales</taxon>
        <taxon>Sphingomonadaceae</taxon>
        <taxon>Sphingomonas</taxon>
    </lineage>
</organism>
<evidence type="ECO:0000256" key="1">
    <source>
        <dbReference type="SAM" id="Phobius"/>
    </source>
</evidence>
<dbReference type="RefSeq" id="WP_305173300.1">
    <property type="nucleotide sequence ID" value="NZ_JAUUDS010000004.1"/>
</dbReference>
<dbReference type="Proteomes" id="UP001230685">
    <property type="component" value="Unassembled WGS sequence"/>
</dbReference>
<sequence length="69" mass="7706">MPHEAALLREMPVAVEAPPPPLPLARRPARSAWAMPSFYLVPLLCACLFVAVWLVRLAIALHGRMRAHR</sequence>
<gene>
    <name evidence="2" type="ORF">Q5H91_10240</name>
</gene>
<proteinExistence type="predicted"/>
<evidence type="ECO:0000313" key="2">
    <source>
        <dbReference type="EMBL" id="MDP1027592.1"/>
    </source>
</evidence>
<keyword evidence="1" id="KW-0812">Transmembrane</keyword>
<keyword evidence="3" id="KW-1185">Reference proteome</keyword>
<dbReference type="EMBL" id="JAUUDS010000004">
    <property type="protein sequence ID" value="MDP1027592.1"/>
    <property type="molecule type" value="Genomic_DNA"/>
</dbReference>
<evidence type="ECO:0000313" key="3">
    <source>
        <dbReference type="Proteomes" id="UP001230685"/>
    </source>
</evidence>
<keyword evidence="1" id="KW-0472">Membrane</keyword>